<dbReference type="InterPro" id="IPR003594">
    <property type="entry name" value="HATPase_dom"/>
</dbReference>
<feature type="domain" description="Histidine kinase" evidence="8">
    <location>
        <begin position="152"/>
        <end position="368"/>
    </location>
</feature>
<dbReference type="EC" id="2.7.13.3" evidence="2"/>
<dbReference type="PANTHER" id="PTHR45453:SF1">
    <property type="entry name" value="PHOSPHATE REGULON SENSOR PROTEIN PHOR"/>
    <property type="match status" value="1"/>
</dbReference>
<dbReference type="PROSITE" id="PS50109">
    <property type="entry name" value="HIS_KIN"/>
    <property type="match status" value="1"/>
</dbReference>
<dbReference type="SMART" id="SM00387">
    <property type="entry name" value="HATPase_c"/>
    <property type="match status" value="1"/>
</dbReference>
<evidence type="ECO:0000256" key="6">
    <source>
        <dbReference type="ARBA" id="ARBA00023012"/>
    </source>
</evidence>
<reference evidence="10" key="1">
    <citation type="submission" date="2016-10" db="EMBL/GenBank/DDBJ databases">
        <authorList>
            <person name="Varghese N."/>
            <person name="Submissions S."/>
        </authorList>
    </citation>
    <scope>NUCLEOTIDE SEQUENCE [LARGE SCALE GENOMIC DNA]</scope>
    <source>
        <strain evidence="10">DSM 18130</strain>
    </source>
</reference>
<dbReference type="PRINTS" id="PR00344">
    <property type="entry name" value="BCTRLSENSOR"/>
</dbReference>
<dbReference type="SUPFAM" id="SSF47384">
    <property type="entry name" value="Homodimeric domain of signal transducing histidine kinase"/>
    <property type="match status" value="1"/>
</dbReference>
<dbReference type="RefSeq" id="WP_139222258.1">
    <property type="nucleotide sequence ID" value="NZ_FOJM01000001.1"/>
</dbReference>
<name>A0A1I0SLT5_9SPHI</name>
<evidence type="ECO:0000259" key="8">
    <source>
        <dbReference type="PROSITE" id="PS50109"/>
    </source>
</evidence>
<evidence type="ECO:0000256" key="5">
    <source>
        <dbReference type="ARBA" id="ARBA00022777"/>
    </source>
</evidence>
<keyword evidence="10" id="KW-1185">Reference proteome</keyword>
<dbReference type="CDD" id="cd00082">
    <property type="entry name" value="HisKA"/>
    <property type="match status" value="1"/>
</dbReference>
<keyword evidence="5 9" id="KW-0418">Kinase</keyword>
<gene>
    <name evidence="9" type="ORF">SAMN04488511_101511</name>
</gene>
<dbReference type="GO" id="GO:0000155">
    <property type="term" value="F:phosphorelay sensor kinase activity"/>
    <property type="evidence" value="ECO:0007669"/>
    <property type="project" value="InterPro"/>
</dbReference>
<evidence type="ECO:0000256" key="7">
    <source>
        <dbReference type="ARBA" id="ARBA00023136"/>
    </source>
</evidence>
<dbReference type="CDD" id="cd00075">
    <property type="entry name" value="HATPase"/>
    <property type="match status" value="1"/>
</dbReference>
<sequence length="368" mass="41765">MAELVWLNAELTQSHADLKASKEELQAAFDAAEMGSCSLDIKTLKAEMSREYRNHYGLPLTGEINWHMVTDAVEPQYREEVNRVLAQSAQHGAPVDSTYPIRHLISGERKWMRVVGKVRKSKDGIPKSIYAVVMDVSRQMEEENRKNEFISMISHELKTPLTSIGGFTQILVHKALNGANEDFAPICRKIQRQLGKMARMIEGFLDISRLEFGKTMIKKAEFDFALLFEDCKQEFNNEIQTHHINFNGIGSVIIDADRDRLEMVLHNLISNAIKYSPMGSAIDVSYQLADAKLMVSVRDRGMGILEYERDKLFRRYFRSQNQRIHTVAGFGIGLFICAEILRLHNGEIGAENIPGEPGAKFTFKIPLC</sequence>
<evidence type="ECO:0000256" key="1">
    <source>
        <dbReference type="ARBA" id="ARBA00000085"/>
    </source>
</evidence>
<dbReference type="InterPro" id="IPR036890">
    <property type="entry name" value="HATPase_C_sf"/>
</dbReference>
<proteinExistence type="predicted"/>
<dbReference type="Gene3D" id="1.10.287.130">
    <property type="match status" value="1"/>
</dbReference>
<dbReference type="Pfam" id="PF02518">
    <property type="entry name" value="HATPase_c"/>
    <property type="match status" value="1"/>
</dbReference>
<dbReference type="FunFam" id="3.30.565.10:FF:000006">
    <property type="entry name" value="Sensor histidine kinase WalK"/>
    <property type="match status" value="1"/>
</dbReference>
<evidence type="ECO:0000256" key="4">
    <source>
        <dbReference type="ARBA" id="ARBA00022679"/>
    </source>
</evidence>
<dbReference type="Pfam" id="PF00512">
    <property type="entry name" value="HisKA"/>
    <property type="match status" value="1"/>
</dbReference>
<keyword evidence="4" id="KW-0808">Transferase</keyword>
<evidence type="ECO:0000256" key="2">
    <source>
        <dbReference type="ARBA" id="ARBA00012438"/>
    </source>
</evidence>
<comment type="catalytic activity">
    <reaction evidence="1">
        <text>ATP + protein L-histidine = ADP + protein N-phospho-L-histidine.</text>
        <dbReference type="EC" id="2.7.13.3"/>
    </reaction>
</comment>
<dbReference type="SUPFAM" id="SSF55874">
    <property type="entry name" value="ATPase domain of HSP90 chaperone/DNA topoisomerase II/histidine kinase"/>
    <property type="match status" value="1"/>
</dbReference>
<dbReference type="InterPro" id="IPR050351">
    <property type="entry name" value="BphY/WalK/GraS-like"/>
</dbReference>
<dbReference type="GO" id="GO:0004721">
    <property type="term" value="F:phosphoprotein phosphatase activity"/>
    <property type="evidence" value="ECO:0007669"/>
    <property type="project" value="TreeGrafter"/>
</dbReference>
<dbReference type="InterPro" id="IPR003661">
    <property type="entry name" value="HisK_dim/P_dom"/>
</dbReference>
<dbReference type="InterPro" id="IPR004358">
    <property type="entry name" value="Sig_transdc_His_kin-like_C"/>
</dbReference>
<keyword evidence="7" id="KW-0472">Membrane</keyword>
<dbReference type="PANTHER" id="PTHR45453">
    <property type="entry name" value="PHOSPHATE REGULON SENSOR PROTEIN PHOR"/>
    <property type="match status" value="1"/>
</dbReference>
<dbReference type="EMBL" id="FOJM01000001">
    <property type="protein sequence ID" value="SFA39726.1"/>
    <property type="molecule type" value="Genomic_DNA"/>
</dbReference>
<accession>A0A1I0SLT5</accession>
<dbReference type="Gene3D" id="3.30.565.10">
    <property type="entry name" value="Histidine kinase-like ATPase, C-terminal domain"/>
    <property type="match status" value="1"/>
</dbReference>
<protein>
    <recommendedName>
        <fullName evidence="2">histidine kinase</fullName>
        <ecNumber evidence="2">2.7.13.3</ecNumber>
    </recommendedName>
</protein>
<dbReference type="AlphaFoldDB" id="A0A1I0SLT5"/>
<evidence type="ECO:0000313" key="10">
    <source>
        <dbReference type="Proteomes" id="UP000198836"/>
    </source>
</evidence>
<dbReference type="GO" id="GO:0016036">
    <property type="term" value="P:cellular response to phosphate starvation"/>
    <property type="evidence" value="ECO:0007669"/>
    <property type="project" value="TreeGrafter"/>
</dbReference>
<dbReference type="FunFam" id="1.10.287.130:FF:000001">
    <property type="entry name" value="Two-component sensor histidine kinase"/>
    <property type="match status" value="1"/>
</dbReference>
<dbReference type="GO" id="GO:0005886">
    <property type="term" value="C:plasma membrane"/>
    <property type="evidence" value="ECO:0007669"/>
    <property type="project" value="TreeGrafter"/>
</dbReference>
<dbReference type="Proteomes" id="UP000198836">
    <property type="component" value="Unassembled WGS sequence"/>
</dbReference>
<dbReference type="InterPro" id="IPR005467">
    <property type="entry name" value="His_kinase_dom"/>
</dbReference>
<dbReference type="Gene3D" id="3.30.450.20">
    <property type="entry name" value="PAS domain"/>
    <property type="match status" value="1"/>
</dbReference>
<dbReference type="InterPro" id="IPR035965">
    <property type="entry name" value="PAS-like_dom_sf"/>
</dbReference>
<dbReference type="OrthoDB" id="9813151at2"/>
<dbReference type="SUPFAM" id="SSF55785">
    <property type="entry name" value="PYP-like sensor domain (PAS domain)"/>
    <property type="match status" value="1"/>
</dbReference>
<evidence type="ECO:0000313" key="9">
    <source>
        <dbReference type="EMBL" id="SFA39726.1"/>
    </source>
</evidence>
<dbReference type="SMART" id="SM00388">
    <property type="entry name" value="HisKA"/>
    <property type="match status" value="1"/>
</dbReference>
<organism evidence="9 10">
    <name type="scientific">Pedobacter suwonensis</name>
    <dbReference type="NCBI Taxonomy" id="332999"/>
    <lineage>
        <taxon>Bacteria</taxon>
        <taxon>Pseudomonadati</taxon>
        <taxon>Bacteroidota</taxon>
        <taxon>Sphingobacteriia</taxon>
        <taxon>Sphingobacteriales</taxon>
        <taxon>Sphingobacteriaceae</taxon>
        <taxon>Pedobacter</taxon>
    </lineage>
</organism>
<evidence type="ECO:0000256" key="3">
    <source>
        <dbReference type="ARBA" id="ARBA00022553"/>
    </source>
</evidence>
<dbReference type="InterPro" id="IPR036097">
    <property type="entry name" value="HisK_dim/P_sf"/>
</dbReference>
<dbReference type="STRING" id="332999.SAMN04488511_101511"/>
<keyword evidence="6" id="KW-0902">Two-component regulatory system</keyword>
<keyword evidence="3" id="KW-0597">Phosphoprotein</keyword>